<sequence>MLQYMEWTEDCLSIEEQGHKGDQKGSEKFGKHVYANPYTPCQCPILALAVHLFSCPERTATGKQQQFIDTDNKKRFGRTLQRVIAALDKEETCILGCNPDDFGTHSLRKGSSSYALGQVYGPTTVSVICGWARASVISRYIHFGEGADQLCGTMIAGFNSKRFAVLPPHFPLELSAKMTIKYWNEIVSGYSNYPRGAQAAFPYLLASIVHYEQYLRQVLSTNHTIFKARVFSAHMLLPQLRGATVLAIGESPVTGMKTTGIPPHLAVLRK</sequence>
<proteinExistence type="predicted"/>
<evidence type="ECO:0000313" key="2">
    <source>
        <dbReference type="EMBL" id="ETO58474.1"/>
    </source>
</evidence>
<dbReference type="InterPro" id="IPR013762">
    <property type="entry name" value="Integrase-like_cat_sf"/>
</dbReference>
<dbReference type="OrthoDB" id="163776at2759"/>
<evidence type="ECO:0000256" key="1">
    <source>
        <dbReference type="ARBA" id="ARBA00023172"/>
    </source>
</evidence>
<evidence type="ECO:0000313" key="3">
    <source>
        <dbReference type="Proteomes" id="UP000028582"/>
    </source>
</evidence>
<organism evidence="2 3">
    <name type="scientific">Phytophthora nicotianae P1976</name>
    <dbReference type="NCBI Taxonomy" id="1317066"/>
    <lineage>
        <taxon>Eukaryota</taxon>
        <taxon>Sar</taxon>
        <taxon>Stramenopiles</taxon>
        <taxon>Oomycota</taxon>
        <taxon>Peronosporomycetes</taxon>
        <taxon>Peronosporales</taxon>
        <taxon>Peronosporaceae</taxon>
        <taxon>Phytophthora</taxon>
    </lineage>
</organism>
<reference evidence="2 3" key="1">
    <citation type="submission" date="2013-11" db="EMBL/GenBank/DDBJ databases">
        <title>The Genome Sequence of Phytophthora parasitica P1976.</title>
        <authorList>
            <consortium name="The Broad Institute Genomics Platform"/>
            <person name="Russ C."/>
            <person name="Tyler B."/>
            <person name="Panabieres F."/>
            <person name="Shan W."/>
            <person name="Tripathy S."/>
            <person name="Grunwald N."/>
            <person name="Machado M."/>
            <person name="Johnson C.S."/>
            <person name="Walker B."/>
            <person name="Young S."/>
            <person name="Zeng Q."/>
            <person name="Gargeya S."/>
            <person name="Fitzgerald M."/>
            <person name="Haas B."/>
            <person name="Abouelleil A."/>
            <person name="Allen A.W."/>
            <person name="Alvarado L."/>
            <person name="Arachchi H.M."/>
            <person name="Berlin A.M."/>
            <person name="Chapman S.B."/>
            <person name="Gainer-Dewar J."/>
            <person name="Goldberg J."/>
            <person name="Griggs A."/>
            <person name="Gujja S."/>
            <person name="Hansen M."/>
            <person name="Howarth C."/>
            <person name="Imamovic A."/>
            <person name="Ireland A."/>
            <person name="Larimer J."/>
            <person name="McCowan C."/>
            <person name="Murphy C."/>
            <person name="Pearson M."/>
            <person name="Poon T.W."/>
            <person name="Priest M."/>
            <person name="Roberts A."/>
            <person name="Saif S."/>
            <person name="Shea T."/>
            <person name="Sisk P."/>
            <person name="Sykes S."/>
            <person name="Wortman J."/>
            <person name="Nusbaum C."/>
            <person name="Birren B."/>
        </authorList>
    </citation>
    <scope>NUCLEOTIDE SEQUENCE [LARGE SCALE GENOMIC DNA]</scope>
    <source>
        <strain evidence="2 3">P1976</strain>
    </source>
</reference>
<evidence type="ECO:0008006" key="4">
    <source>
        <dbReference type="Google" id="ProtNLM"/>
    </source>
</evidence>
<dbReference type="SUPFAM" id="SSF56349">
    <property type="entry name" value="DNA breaking-rejoining enzymes"/>
    <property type="match status" value="1"/>
</dbReference>
<dbReference type="GO" id="GO:0003677">
    <property type="term" value="F:DNA binding"/>
    <property type="evidence" value="ECO:0007669"/>
    <property type="project" value="InterPro"/>
</dbReference>
<dbReference type="Gene3D" id="1.10.443.10">
    <property type="entry name" value="Intergrase catalytic core"/>
    <property type="match status" value="1"/>
</dbReference>
<dbReference type="Proteomes" id="UP000028582">
    <property type="component" value="Unassembled WGS sequence"/>
</dbReference>
<keyword evidence="1" id="KW-0233">DNA recombination</keyword>
<gene>
    <name evidence="2" type="ORF">F444_23150</name>
</gene>
<dbReference type="AlphaFoldDB" id="A0A080YVR3"/>
<dbReference type="EMBL" id="ANJA01005173">
    <property type="protein sequence ID" value="ETO58474.1"/>
    <property type="molecule type" value="Genomic_DNA"/>
</dbReference>
<name>A0A080YVR3_PHYNI</name>
<dbReference type="GO" id="GO:0015074">
    <property type="term" value="P:DNA integration"/>
    <property type="evidence" value="ECO:0007669"/>
    <property type="project" value="InterPro"/>
</dbReference>
<dbReference type="InterPro" id="IPR011010">
    <property type="entry name" value="DNA_brk_join_enz"/>
</dbReference>
<accession>A0A080YVR3</accession>
<protein>
    <recommendedName>
        <fullName evidence="4">Ndc10 domain-containing protein</fullName>
    </recommendedName>
</protein>
<comment type="caution">
    <text evidence="2">The sequence shown here is derived from an EMBL/GenBank/DDBJ whole genome shotgun (WGS) entry which is preliminary data.</text>
</comment>
<dbReference type="GO" id="GO:0006310">
    <property type="term" value="P:DNA recombination"/>
    <property type="evidence" value="ECO:0007669"/>
    <property type="project" value="UniProtKB-KW"/>
</dbReference>